<dbReference type="Proteomes" id="UP000198323">
    <property type="component" value="Unassembled WGS sequence"/>
</dbReference>
<feature type="non-terminal residue" evidence="1">
    <location>
        <position position="11"/>
    </location>
</feature>
<comment type="caution">
    <text evidence="1">The sequence shown here is derived from an EMBL/GenBank/DDBJ whole genome shotgun (WGS) entry which is preliminary data.</text>
</comment>
<proteinExistence type="predicted"/>
<keyword evidence="2" id="KW-1185">Reference proteome</keyword>
<sequence>MMDNYDLVNGL</sequence>
<organism evidence="1 2">
    <name type="scientific">Callipepla squamata</name>
    <name type="common">Scaled quail</name>
    <dbReference type="NCBI Taxonomy" id="9009"/>
    <lineage>
        <taxon>Eukaryota</taxon>
        <taxon>Metazoa</taxon>
        <taxon>Chordata</taxon>
        <taxon>Craniata</taxon>
        <taxon>Vertebrata</taxon>
        <taxon>Euteleostomi</taxon>
        <taxon>Archelosauria</taxon>
        <taxon>Archosauria</taxon>
        <taxon>Dinosauria</taxon>
        <taxon>Saurischia</taxon>
        <taxon>Theropoda</taxon>
        <taxon>Coelurosauria</taxon>
        <taxon>Aves</taxon>
        <taxon>Neognathae</taxon>
        <taxon>Galloanserae</taxon>
        <taxon>Galliformes</taxon>
        <taxon>Odontophoridae</taxon>
        <taxon>Callipepla</taxon>
    </lineage>
</organism>
<name>A0A226MAQ6_CALSU</name>
<dbReference type="EMBL" id="MCFN01004992">
    <property type="protein sequence ID" value="OXB52149.1"/>
    <property type="molecule type" value="Genomic_DNA"/>
</dbReference>
<accession>A0A226MAQ6</accession>
<evidence type="ECO:0000313" key="2">
    <source>
        <dbReference type="Proteomes" id="UP000198323"/>
    </source>
</evidence>
<evidence type="ECO:0000313" key="1">
    <source>
        <dbReference type="EMBL" id="OXB52149.1"/>
    </source>
</evidence>
<gene>
    <name evidence="1" type="ORF">ASZ78_003991</name>
</gene>
<protein>
    <submittedName>
        <fullName evidence="1">Uncharacterized protein</fullName>
    </submittedName>
</protein>
<reference evidence="1 2" key="1">
    <citation type="submission" date="2016-07" db="EMBL/GenBank/DDBJ databases">
        <title>Disparate Historic Effective Population Sizes Predicted by Modern Levels of Genome Diversity for the Scaled Quail (Callipepla squamata) and the Northern Bobwhite (Colinus virginianus): Inferences from First and Second Generation Draft Genome Assemblies for Sympatric New World Quail.</title>
        <authorList>
            <person name="Oldeschulte D.L."/>
            <person name="Halley Y.A."/>
            <person name="Bhattarai E.K."/>
            <person name="Brashear W.A."/>
            <person name="Hill J."/>
            <person name="Metz R.P."/>
            <person name="Johnson C.D."/>
            <person name="Rollins D."/>
            <person name="Peterson M.J."/>
            <person name="Bickhart D.M."/>
            <person name="Decker J.E."/>
            <person name="Seabury C.M."/>
        </authorList>
    </citation>
    <scope>NUCLEOTIDE SEQUENCE [LARGE SCALE GENOMIC DNA]</scope>
    <source>
        <strain evidence="1 2">Texas</strain>
        <tissue evidence="1">Leg muscle</tissue>
    </source>
</reference>